<accession>A0A0D5YV99</accession>
<dbReference type="InterPro" id="IPR003737">
    <property type="entry name" value="GlcNAc_PI_deacetylase-related"/>
</dbReference>
<name>A0A0D5YV99_9FLAO</name>
<reference evidence="2 3" key="1">
    <citation type="submission" date="2015-03" db="EMBL/GenBank/DDBJ databases">
        <title>Complete genome sequence of Muricauda lutaonensis CC-HSB-11T, isolated from a coastal hot spring.</title>
        <authorList>
            <person name="Kim K.M."/>
        </authorList>
    </citation>
    <scope>NUCLEOTIDE SEQUENCE [LARGE SCALE GENOMIC DNA]</scope>
    <source>
        <strain evidence="2 3">CC-HSB-11</strain>
    </source>
</reference>
<gene>
    <name evidence="2" type="ORF">VC82_2593</name>
</gene>
<dbReference type="KEGG" id="mlt:VC82_2593"/>
<dbReference type="STRING" id="516051.VC82_2593"/>
<dbReference type="SUPFAM" id="SSF102588">
    <property type="entry name" value="LmbE-like"/>
    <property type="match status" value="1"/>
</dbReference>
<protein>
    <submittedName>
        <fullName evidence="2">LmbE family protein</fullName>
    </submittedName>
</protein>
<dbReference type="Proteomes" id="UP000032726">
    <property type="component" value="Chromosome"/>
</dbReference>
<keyword evidence="1" id="KW-0732">Signal</keyword>
<evidence type="ECO:0000256" key="1">
    <source>
        <dbReference type="SAM" id="SignalP"/>
    </source>
</evidence>
<feature type="signal peptide" evidence="1">
    <location>
        <begin position="1"/>
        <end position="20"/>
    </location>
</feature>
<keyword evidence="3" id="KW-1185">Reference proteome</keyword>
<proteinExistence type="predicted"/>
<dbReference type="EMBL" id="CP011071">
    <property type="protein sequence ID" value="AKA36155.1"/>
    <property type="molecule type" value="Genomic_DNA"/>
</dbReference>
<feature type="chain" id="PRO_5002300193" evidence="1">
    <location>
        <begin position="21"/>
        <end position="844"/>
    </location>
</feature>
<organism evidence="2 3">
    <name type="scientific">Flagellimonas lutaonensis</name>
    <dbReference type="NCBI Taxonomy" id="516051"/>
    <lineage>
        <taxon>Bacteria</taxon>
        <taxon>Pseudomonadati</taxon>
        <taxon>Bacteroidota</taxon>
        <taxon>Flavobacteriia</taxon>
        <taxon>Flavobacteriales</taxon>
        <taxon>Flavobacteriaceae</taxon>
        <taxon>Flagellimonas</taxon>
    </lineage>
</organism>
<sequence>MLRFRVICFFVATFSLLVNAQKPEKPTSSEIFHELQKLNFLGTALYVAAHPDDENTRLISYLSNEVKARTAYLSVTRGDGGQNLIGPELRELLGVLRTQELLAARRIDGGEQRFTRANDFGYSKHPDETLRIWDKEMVLGDLVKTIRQLKPDVIINRFDHSTPGRTHGHHTSSAMLSVEAFDLANDPNAYPQQLKKTEPWQPKRIFFNTSWWFYGSQENFQKADKSNMLNLDVGLYYPTLGVSNNEIASLASSQHLCQGFGRISTRGSQDEYVELIKGSLPADKTNLFDGIDTSWSRVKGGEAIGGILYAVEKNFDFKNPSVHVPDLIKAYTRLQKIEDDHWREVKSAQLKEIILACAGLYLETSATNATTYPGDSVTVNVEVLNRSDVGVTLETLSVSGTTSQLSPGIPLAKNQKHNLTLKFKVPANKGYSSPYWLREPGTMGMYTVSEDSLIGKPETPEAFKTLFALNFDGNRLTFEKPIVYRYSKPDKGELYEPFAVLPKVTASFEEDVLIFSEAKPKTVSVTVRAGKENISGTVALDHPAGWSVSPPEATFELSQKGETRSIDFVVTPPSNDSEGTIKPKITAEGAVYDKELVEIAYDHIPKQYVLLPAKAKVVRLNILKTGEHIGYIVGAGDKVPESLEQIGYQVHTINVEDIGKEDLSRFDGIVVGIRAYNVVDDLKFKQPYLLDYVKNGGTLIVQYNTANRWSSQFENIAPYPLKISRDRVTDETAPVEILAKNHALVNFPNTIDEKDFDGWVQERGLYFPDEWGKEFTPILSMADKGETPKKGSLLVAPYGQGHYIYTGLSFFRELPAGVPGAFKLFANMLSIGKENLQSTDEIKG</sequence>
<evidence type="ECO:0000313" key="2">
    <source>
        <dbReference type="EMBL" id="AKA36155.1"/>
    </source>
</evidence>
<dbReference type="PATRIC" id="fig|516051.4.peg.2660"/>
<dbReference type="RefSeq" id="WP_045802728.1">
    <property type="nucleotide sequence ID" value="NZ_CP011071.1"/>
</dbReference>
<dbReference type="InterPro" id="IPR029062">
    <property type="entry name" value="Class_I_gatase-like"/>
</dbReference>
<dbReference type="Gene3D" id="3.40.50.10320">
    <property type="entry name" value="LmbE-like"/>
    <property type="match status" value="1"/>
</dbReference>
<dbReference type="Pfam" id="PF02585">
    <property type="entry name" value="PIG-L"/>
    <property type="match status" value="1"/>
</dbReference>
<evidence type="ECO:0000313" key="3">
    <source>
        <dbReference type="Proteomes" id="UP000032726"/>
    </source>
</evidence>
<dbReference type="OrthoDB" id="9759749at2"/>
<dbReference type="AlphaFoldDB" id="A0A0D5YV99"/>
<dbReference type="SUPFAM" id="SSF52317">
    <property type="entry name" value="Class I glutamine amidotransferase-like"/>
    <property type="match status" value="1"/>
</dbReference>
<dbReference type="InterPro" id="IPR024078">
    <property type="entry name" value="LmbE-like_dom_sf"/>
</dbReference>
<dbReference type="HOGENOM" id="CLU_347750_0_0_10"/>